<evidence type="ECO:0000259" key="2">
    <source>
        <dbReference type="Pfam" id="PF09925"/>
    </source>
</evidence>
<feature type="transmembrane region" description="Helical" evidence="1">
    <location>
        <begin position="150"/>
        <end position="167"/>
    </location>
</feature>
<dbReference type="Proteomes" id="UP000823786">
    <property type="component" value="Unassembled WGS sequence"/>
</dbReference>
<keyword evidence="4" id="KW-1185">Reference proteome</keyword>
<feature type="transmembrane region" description="Helical" evidence="1">
    <location>
        <begin position="203"/>
        <end position="218"/>
    </location>
</feature>
<dbReference type="RefSeq" id="WP_209846452.1">
    <property type="nucleotide sequence ID" value="NZ_JAGGJV010000001.1"/>
</dbReference>
<evidence type="ECO:0000313" key="3">
    <source>
        <dbReference type="EMBL" id="MBP1856736.1"/>
    </source>
</evidence>
<organism evidence="3 4">
    <name type="scientific">Rhizobium herbae</name>
    <dbReference type="NCBI Taxonomy" id="508661"/>
    <lineage>
        <taxon>Bacteria</taxon>
        <taxon>Pseudomonadati</taxon>
        <taxon>Pseudomonadota</taxon>
        <taxon>Alphaproteobacteria</taxon>
        <taxon>Hyphomicrobiales</taxon>
        <taxon>Rhizobiaceae</taxon>
        <taxon>Rhizobium/Agrobacterium group</taxon>
        <taxon>Rhizobium</taxon>
    </lineage>
</organism>
<feature type="transmembrane region" description="Helical" evidence="1">
    <location>
        <begin position="179"/>
        <end position="196"/>
    </location>
</feature>
<dbReference type="Pfam" id="PF09925">
    <property type="entry name" value="DUF2157"/>
    <property type="match status" value="1"/>
</dbReference>
<feature type="transmembrane region" description="Helical" evidence="1">
    <location>
        <begin position="43"/>
        <end position="64"/>
    </location>
</feature>
<feature type="transmembrane region" description="Helical" evidence="1">
    <location>
        <begin position="224"/>
        <end position="244"/>
    </location>
</feature>
<evidence type="ECO:0000256" key="1">
    <source>
        <dbReference type="SAM" id="Phobius"/>
    </source>
</evidence>
<feature type="domain" description="DUF2157" evidence="2">
    <location>
        <begin position="12"/>
        <end position="150"/>
    </location>
</feature>
<reference evidence="3 4" key="1">
    <citation type="submission" date="2021-03" db="EMBL/GenBank/DDBJ databases">
        <title>Genomic Encyclopedia of Type Strains, Phase IV (KMG-IV): sequencing the most valuable type-strain genomes for metagenomic binning, comparative biology and taxonomic classification.</title>
        <authorList>
            <person name="Goeker M."/>
        </authorList>
    </citation>
    <scope>NUCLEOTIDE SEQUENCE [LARGE SCALE GENOMIC DNA]</scope>
    <source>
        <strain evidence="3 4">DSM 26427</strain>
    </source>
</reference>
<dbReference type="EMBL" id="JAGGJV010000001">
    <property type="protein sequence ID" value="MBP1856736.1"/>
    <property type="molecule type" value="Genomic_DNA"/>
</dbReference>
<sequence length="370" mass="38936">MYRGRIEKDFNTWVSKGMLDAGAAKAMLAEYDARETVFSAGRVLLVLAAVLLSAAILLLVAANWEAIPRLVRVGGIVGLIWAFYLSAAFCLGRGFNGMGAALLVLATMTFGGAIALVGQMYHLSGDAADALLVWFAASCFATLVFRSPALSVLSGFLAWAVFGQLVFDNDASFEGNGYIYLVPLLIVIVIALVRYTNAGMARHLAYLLALAWLGWFYIELPELWLAALLFGAGLLAFLVTSLPVSPLYRFASDAGAAPAFYSFALTVLGLAALHTEVDGLGPEIAIGATTLAVALGGIAIAGRLNGAVRFLGYAVFATETLYLASETLGSILGTSGFFLISGVVVALIAWLVIRLEKRLSAKTAAEGSVA</sequence>
<proteinExistence type="predicted"/>
<protein>
    <submittedName>
        <fullName evidence="3">Membrane protein</fullName>
    </submittedName>
</protein>
<feature type="transmembrane region" description="Helical" evidence="1">
    <location>
        <begin position="331"/>
        <end position="353"/>
    </location>
</feature>
<name>A0ABS4EFL4_9HYPH</name>
<feature type="transmembrane region" description="Helical" evidence="1">
    <location>
        <begin position="98"/>
        <end position="121"/>
    </location>
</feature>
<dbReference type="InterPro" id="IPR018677">
    <property type="entry name" value="DUF2157"/>
</dbReference>
<evidence type="ECO:0000313" key="4">
    <source>
        <dbReference type="Proteomes" id="UP000823786"/>
    </source>
</evidence>
<feature type="transmembrane region" description="Helical" evidence="1">
    <location>
        <begin position="70"/>
        <end position="91"/>
    </location>
</feature>
<gene>
    <name evidence="3" type="ORF">J2Z75_000216</name>
</gene>
<keyword evidence="1" id="KW-0472">Membrane</keyword>
<feature type="transmembrane region" description="Helical" evidence="1">
    <location>
        <begin position="280"/>
        <end position="300"/>
    </location>
</feature>
<accession>A0ABS4EFL4</accession>
<keyword evidence="1" id="KW-0812">Transmembrane</keyword>
<feature type="transmembrane region" description="Helical" evidence="1">
    <location>
        <begin position="256"/>
        <end position="274"/>
    </location>
</feature>
<comment type="caution">
    <text evidence="3">The sequence shown here is derived from an EMBL/GenBank/DDBJ whole genome shotgun (WGS) entry which is preliminary data.</text>
</comment>
<keyword evidence="1" id="KW-1133">Transmembrane helix</keyword>